<organism evidence="1 2">
    <name type="scientific">Stackebrandtia albiflava</name>
    <dbReference type="NCBI Taxonomy" id="406432"/>
    <lineage>
        <taxon>Bacteria</taxon>
        <taxon>Bacillati</taxon>
        <taxon>Actinomycetota</taxon>
        <taxon>Actinomycetes</taxon>
        <taxon>Glycomycetales</taxon>
        <taxon>Glycomycetaceae</taxon>
        <taxon>Stackebrandtia</taxon>
    </lineage>
</organism>
<keyword evidence="2" id="KW-1185">Reference proteome</keyword>
<sequence>MTATETVRRYVEDVIHRARVPMPPYDYTVNWNDQPRRHKVYPGAASFTLPVGPPVTDALATALDRTPWTDGDGPLDPARLGRALNDTYGLLARRLRVTGNDDAVNKPRSAVSTYSRGTANGGGLYPLEMYWVSGASADQTPGVYHWDTASGALQRLIAGNVSDRVRAALPEPAPQTDQFLLVSVKFWKNSFKYNSFCHHVVTMDLGATLASLELLGVTDGGAAAVPHLWFDSAELDALLGIESLDETTLAVLPLPPGPRGLTVPERSGDAAVTLTEAERSRVTHRFDQVTAVVEATLVPQALPDVEVVSRVAAPASPEPVPLPEVSLDAVEGGVSAILARRRSSFGTFSSKTPLSAEELATLLRVTARGCRLRTDAGRADFARLAVFVNHVAGIAPGAYLYDEERSGLVLVDGEAPGELLQTMYFLDNYNVEQAAAVISVLVPVESVLDAVGDRGVRLLNAVVGSATQSCYVAASALDVACGAALGFDNVSYAERLRLSGSDEWPMIMLMVGRDRDDQADFAYPLSARSPKEST</sequence>
<evidence type="ECO:0000313" key="1">
    <source>
        <dbReference type="EMBL" id="TWJ15385.1"/>
    </source>
</evidence>
<dbReference type="EMBL" id="VLLL01000005">
    <property type="protein sequence ID" value="TWJ15385.1"/>
    <property type="molecule type" value="Genomic_DNA"/>
</dbReference>
<dbReference type="Gene3D" id="3.40.109.10">
    <property type="entry name" value="NADH Oxidase"/>
    <property type="match status" value="2"/>
</dbReference>
<comment type="caution">
    <text evidence="1">The sequence shown here is derived from an EMBL/GenBank/DDBJ whole genome shotgun (WGS) entry which is preliminary data.</text>
</comment>
<dbReference type="RefSeq" id="WP_147133970.1">
    <property type="nucleotide sequence ID" value="NZ_BAABIJ010000001.1"/>
</dbReference>
<dbReference type="InterPro" id="IPR000415">
    <property type="entry name" value="Nitroreductase-like"/>
</dbReference>
<dbReference type="OrthoDB" id="9801593at2"/>
<dbReference type="AlphaFoldDB" id="A0A562VBX3"/>
<name>A0A562VBX3_9ACTN</name>
<dbReference type="PANTHER" id="PTHR43745:SF2">
    <property type="entry name" value="NITROREDUCTASE MJ1384-RELATED"/>
    <property type="match status" value="1"/>
</dbReference>
<dbReference type="PANTHER" id="PTHR43745">
    <property type="entry name" value="NITROREDUCTASE MJ1384-RELATED"/>
    <property type="match status" value="1"/>
</dbReference>
<evidence type="ECO:0000313" key="2">
    <source>
        <dbReference type="Proteomes" id="UP000321617"/>
    </source>
</evidence>
<accession>A0A562VBX3</accession>
<reference evidence="1 2" key="1">
    <citation type="journal article" date="2013" name="Stand. Genomic Sci.">
        <title>Genomic Encyclopedia of Type Strains, Phase I: The one thousand microbial genomes (KMG-I) project.</title>
        <authorList>
            <person name="Kyrpides N.C."/>
            <person name="Woyke T."/>
            <person name="Eisen J.A."/>
            <person name="Garrity G."/>
            <person name="Lilburn T.G."/>
            <person name="Beck B.J."/>
            <person name="Whitman W.B."/>
            <person name="Hugenholtz P."/>
            <person name="Klenk H.P."/>
        </authorList>
    </citation>
    <scope>NUCLEOTIDE SEQUENCE [LARGE SCALE GENOMIC DNA]</scope>
    <source>
        <strain evidence="1 2">DSM 45044</strain>
    </source>
</reference>
<proteinExistence type="predicted"/>
<dbReference type="GO" id="GO:0016491">
    <property type="term" value="F:oxidoreductase activity"/>
    <property type="evidence" value="ECO:0007669"/>
    <property type="project" value="InterPro"/>
</dbReference>
<dbReference type="InterPro" id="IPR052544">
    <property type="entry name" value="Bacteriocin_Proc_Enz"/>
</dbReference>
<gene>
    <name evidence="1" type="ORF">LX16_1088</name>
</gene>
<dbReference type="Proteomes" id="UP000321617">
    <property type="component" value="Unassembled WGS sequence"/>
</dbReference>
<protein>
    <submittedName>
        <fullName evidence="1">SagB-type dehydrogenase family enzyme</fullName>
    </submittedName>
</protein>